<dbReference type="Proteomes" id="UP000202419">
    <property type="component" value="Segment"/>
</dbReference>
<evidence type="ECO:0000313" key="2">
    <source>
        <dbReference type="Proteomes" id="UP000202419"/>
    </source>
</evidence>
<organism evidence="1 2">
    <name type="scientific">Paramecium bursaria Chlorella virus NY2A</name>
    <name type="common">PBCV-NY2A</name>
    <dbReference type="NCBI Taxonomy" id="46021"/>
    <lineage>
        <taxon>Viruses</taxon>
        <taxon>Varidnaviria</taxon>
        <taxon>Bamfordvirae</taxon>
        <taxon>Nucleocytoviricota</taxon>
        <taxon>Megaviricetes</taxon>
        <taxon>Algavirales</taxon>
        <taxon>Phycodnaviridae</taxon>
        <taxon>Chlorovirus</taxon>
        <taxon>Chlorovirus americanus</taxon>
    </lineage>
</organism>
<keyword evidence="2" id="KW-1185">Reference proteome</keyword>
<evidence type="ECO:0000313" key="1">
    <source>
        <dbReference type="EMBL" id="ABT14545.1"/>
    </source>
</evidence>
<dbReference type="EMBL" id="DQ491002">
    <property type="protein sequence ID" value="ABT14545.1"/>
    <property type="molecule type" value="Genomic_DNA"/>
</dbReference>
<gene>
    <name evidence="1" type="primary">b146L</name>
    <name evidence="1" type="ORF">NY2A_b146L</name>
</gene>
<dbReference type="KEGG" id="vg:5658734"/>
<accession>A7IW21</accession>
<dbReference type="RefSeq" id="YP_001497342.1">
    <property type="nucleotide sequence ID" value="NC_009898.1"/>
</dbReference>
<organismHost>
    <name type="scientific">Chlorella</name>
    <dbReference type="NCBI Taxonomy" id="3071"/>
</organismHost>
<sequence length="107" mass="12913">MLDICMIANGHDDRCFLIDKSERPMLQLTTMKTFRMNIRNLFELQRALECYRSIQSSSKKYCRFGVMNFVCPSFHFIVRQANHSFDSLRKLVQQFVRCVRQYMRHHV</sequence>
<dbReference type="GeneID" id="5658734"/>
<reference evidence="1 2" key="1">
    <citation type="journal article" date="2007" name="Virology">
        <title>Sequence and annotation of the 369-kb NY-2A and the 345-kb AR158 viruses that infect Chlorella NC64A.</title>
        <authorList>
            <person name="Fitzgerald L.A."/>
            <person name="Graves M.V."/>
            <person name="Li X."/>
            <person name="Feldblyum T."/>
            <person name="Nierman W.C."/>
            <person name="Van Etten J.L."/>
        </authorList>
    </citation>
    <scope>NUCLEOTIDE SEQUENCE [LARGE SCALE GENOMIC DNA]</scope>
    <source>
        <strain evidence="1 2">NY-2A</strain>
    </source>
</reference>
<proteinExistence type="predicted"/>
<name>A7IW21_PBCVN</name>
<protein>
    <submittedName>
        <fullName evidence="1">Uncharacterized protein b146L</fullName>
    </submittedName>
</protein>